<accession>A0A7J7KTL6</accession>
<feature type="region of interest" description="Disordered" evidence="1">
    <location>
        <begin position="897"/>
        <end position="919"/>
    </location>
</feature>
<gene>
    <name evidence="2" type="ORF">EB796_000161</name>
</gene>
<feature type="compositionally biased region" description="Low complexity" evidence="1">
    <location>
        <begin position="413"/>
        <end position="427"/>
    </location>
</feature>
<evidence type="ECO:0000313" key="2">
    <source>
        <dbReference type="EMBL" id="KAF6041532.1"/>
    </source>
</evidence>
<feature type="compositionally biased region" description="Polar residues" evidence="1">
    <location>
        <begin position="1226"/>
        <end position="1238"/>
    </location>
</feature>
<name>A0A7J7KTL6_BUGNE</name>
<feature type="region of interest" description="Disordered" evidence="1">
    <location>
        <begin position="1226"/>
        <end position="1364"/>
    </location>
</feature>
<keyword evidence="3" id="KW-1185">Reference proteome</keyword>
<feature type="region of interest" description="Disordered" evidence="1">
    <location>
        <begin position="1181"/>
        <end position="1211"/>
    </location>
</feature>
<reference evidence="2" key="1">
    <citation type="submission" date="2020-06" db="EMBL/GenBank/DDBJ databases">
        <title>Draft genome of Bugula neritina, a colonial animal packing powerful symbionts and potential medicines.</title>
        <authorList>
            <person name="Rayko M."/>
        </authorList>
    </citation>
    <scope>NUCLEOTIDE SEQUENCE [LARGE SCALE GENOMIC DNA]</scope>
    <source>
        <strain evidence="2">Kwan_BN1</strain>
    </source>
</reference>
<proteinExistence type="predicted"/>
<evidence type="ECO:0000256" key="1">
    <source>
        <dbReference type="SAM" id="MobiDB-lite"/>
    </source>
</evidence>
<dbReference type="Proteomes" id="UP000593567">
    <property type="component" value="Unassembled WGS sequence"/>
</dbReference>
<dbReference type="EMBL" id="VXIV02000030">
    <property type="protein sequence ID" value="KAF6041532.1"/>
    <property type="molecule type" value="Genomic_DNA"/>
</dbReference>
<organism evidence="2 3">
    <name type="scientific">Bugula neritina</name>
    <name type="common">Brown bryozoan</name>
    <name type="synonym">Sertularia neritina</name>
    <dbReference type="NCBI Taxonomy" id="10212"/>
    <lineage>
        <taxon>Eukaryota</taxon>
        <taxon>Metazoa</taxon>
        <taxon>Spiralia</taxon>
        <taxon>Lophotrochozoa</taxon>
        <taxon>Bryozoa</taxon>
        <taxon>Gymnolaemata</taxon>
        <taxon>Cheilostomatida</taxon>
        <taxon>Flustrina</taxon>
        <taxon>Buguloidea</taxon>
        <taxon>Bugulidae</taxon>
        <taxon>Bugula</taxon>
    </lineage>
</organism>
<protein>
    <submittedName>
        <fullName evidence="2">Uncharacterized protein</fullName>
    </submittedName>
</protein>
<feature type="compositionally biased region" description="Low complexity" evidence="1">
    <location>
        <begin position="903"/>
        <end position="913"/>
    </location>
</feature>
<comment type="caution">
    <text evidence="2">The sequence shown here is derived from an EMBL/GenBank/DDBJ whole genome shotgun (WGS) entry which is preliminary data.</text>
</comment>
<evidence type="ECO:0000313" key="3">
    <source>
        <dbReference type="Proteomes" id="UP000593567"/>
    </source>
</evidence>
<feature type="region of interest" description="Disordered" evidence="1">
    <location>
        <begin position="400"/>
        <end position="438"/>
    </location>
</feature>
<feature type="compositionally biased region" description="Basic and acidic residues" evidence="1">
    <location>
        <begin position="1254"/>
        <end position="1266"/>
    </location>
</feature>
<sequence length="1441" mass="155457">MSILISPPAYCVLVEYAYGYTMNVNKPISAGKKPAFRKEDFVIKNVKDNSFSQIDSFKVTAKKVESVANSQQVGYGYQGQTMHNFPTAMQQNFSFNPLMQTQAFAQTSQSTSFNSMPGGLPNQHMMYGMPPSQMLPGAYQMVQQDSMQYAAADQRVPVSHVPQGALPHQMMQAAPATSAMHNAANGVEMPPTSFNQFFTSSSASHVSQNSFSQFVSSTSNSVTQSVSNCQTTQGSVASSSNMLPPTMWVQNSQMSQFPDGNIHPTPLMSQQLWTGAPASMTTPQSTEIAGDSINTLSSKVDDDFGDFSQIGSTLPEQPANNTTDDFQEFASFGAPVEPSTDSHVIAEASSGNTGGIVEVPGSAMEDFGDFSQVPDSSSSQVKPLPTSLDGKRMTIVVKKNLGAKSASSSNRLPAPSKTSSHSATSAKVKQTTGPGLGNLAESLAAATSQLTQPKPTPIEEQKDFSILQEVVSNIDKAKLPPIVKEPDTSFTLPDTPTKLDEIFPKCTPKRSSHVENDTFQDFASFPLYSDSPVSAPSASTTISAVDTSHLTNGEFGNFANFSTSSTQQDEGFGSFAAPASVTPQAAINSETPLEAVKSHAVDWSSFSALDELRAEEEEGVLGDFSVFGSTLKPASEEAAGDQPNFLMSPEHKVSQPSPFSLESTGLTNQITSASVNQTEQEEEWADFAEPSANAEAEDWAAFSEPQIASAIPSSLDEPINDQKSLGQPITGQELLGQPITRHEIPSYLRTDVDVSSIGSADGIGESSVPTRNSLDLLNDNDSIFSGNAFSADNYADNASSDWSFKDNTSNVAFDDLTNAFNGSDSSKVAVEATKHISLSDNLFGGVTLSADLATENKQVFDWSKNDKNSTDWSNADVQSSTNTEVEPVDWAADFSSADVQPGSSSAADWMSSSGPAHNEQQSFDWLNTAIKDEDDEEPQALAEENIPELKTEISESISFHDSPPPFSPSDTPSHSASHFDWGFNQGEGALADKDNNDKWSAFVELQETAVDKPSTLNVADGLVADKPEGFVSAEVTLPPNSLPPDDVPNDGDVNAVLDNARSRHADVTTMSHTLTKNVSEDTDSPLAFSPPPLTDLDFSPSRSLPRVDSDWFSFPTADDVVVRDKNEDMDELTNNFSKAQLGDFENKESEFVAIDKVVSCPDTLPTDISRSDRSAVVFIQSDDESDYNQPPPLPDVTPVDEELPSVVGGEDFDDFYSFPSKDFNTLPSFSTDVPQPQDITKVAEERSATGNQLSEDKSFDNVKSSEEQDDGDWGFQPFSAGADFKDEEIAERSTNSPRIENESWGFGITNDTREDGEWNFPSPSLQKKTEPVAEKEDDNLEGFSGNDGFGDFPDENGFGDLPDKDGFVVFPDEDGFGDFPDEDGFGDFPDKDGFGDFPDEDGFGDFPDKDGFGDFQKREIFKDLVKVVQLSPFCCRSCITP</sequence>
<feature type="region of interest" description="Disordered" evidence="1">
    <location>
        <begin position="1378"/>
        <end position="1409"/>
    </location>
</feature>